<dbReference type="FunFam" id="2.60.120.430:FF:000007">
    <property type="entry name" value="FERONIA receptor-like kinase"/>
    <property type="match status" value="1"/>
</dbReference>
<evidence type="ECO:0000256" key="9">
    <source>
        <dbReference type="ARBA" id="ARBA00022989"/>
    </source>
</evidence>
<evidence type="ECO:0000256" key="8">
    <source>
        <dbReference type="ARBA" id="ARBA00022840"/>
    </source>
</evidence>
<evidence type="ECO:0000256" key="1">
    <source>
        <dbReference type="ARBA" id="ARBA00004479"/>
    </source>
</evidence>
<dbReference type="Pfam" id="PF07714">
    <property type="entry name" value="PK_Tyr_Ser-Thr"/>
    <property type="match status" value="1"/>
</dbReference>
<protein>
    <recommendedName>
        <fullName evidence="16">Protein kinase domain-containing protein</fullName>
    </recommendedName>
</protein>
<dbReference type="GO" id="GO:0010038">
    <property type="term" value="P:response to metal ion"/>
    <property type="evidence" value="ECO:0007669"/>
    <property type="project" value="UniProtKB-ARBA"/>
</dbReference>
<keyword evidence="2" id="KW-0723">Serine/threonine-protein kinase</keyword>
<keyword evidence="9 14" id="KW-1133">Transmembrane helix</keyword>
<evidence type="ECO:0000256" key="5">
    <source>
        <dbReference type="ARBA" id="ARBA00022729"/>
    </source>
</evidence>
<feature type="transmembrane region" description="Helical" evidence="14">
    <location>
        <begin position="450"/>
        <end position="472"/>
    </location>
</feature>
<evidence type="ECO:0000313" key="17">
    <source>
        <dbReference type="EMBL" id="KAG6718144.1"/>
    </source>
</evidence>
<evidence type="ECO:0000256" key="3">
    <source>
        <dbReference type="ARBA" id="ARBA00022679"/>
    </source>
</evidence>
<sequence>MFAPLCLVVILLHHMTTTVAANSPYPYTPVDQILLNCGSSGNSTASDTRIWIGDVNSKFLIHSQSQSQSSLTSTLKQAPNVAQVPFTDARLSLAPFTYVFPVTAGQKFVRLYFYPASYSNFDRSNALFSVKVGVFTLLSNFNASLNADADADSKGAISREYCVNIEEDQRLNITFTPSPNVSNSYAFINGIEILSMPTNLYYTPIDGQGFEYIGQQNYYRIENSTSLEMVYRLNVGGQTISSANDTGMFREWQDDFSYLKEHRMLFLPFNDTIKLNFIAIPQYTAPEAVYRTARTLGTNSTINLSYNLTWQFPVDSGFDYLIRLHFCEFQPEIIDASDRRFHIFIANQTAEEAADVILWSGGNGVPVYRDYAVSMRQGTEKKVNLYVAIGAEPQRWRTAYQDAILNGVEIFKVSDNGNLAAPNPDPLPPNPPIIAPPAQAKGSKRNRTTIFAAAAGGVAGFILLSILGFLILRRGKRVKDSGSSDGTSWWAPFSFTTTKSTKTRKSSLPSALSRYFSLAEIKAATNNFEDTFIIGVGGFGNVYKGYIDGGDHPVAIKRLVPGSQQGVLEFETEIELLSQLRHLHLVSLIGYCNDGIEMILVYDYMARGTLRDHLYKSNNPPLSWKHRLQICIGAARGLSYLHTGAKQTIIHRDVKTTNILLDEEWVPKVSDFGLSKTGPTGVSKAHVSTVVKGSFGYLDPEYYRRQQLTEKSDVYSFGVVLCEVLSARPPILKTAEKKQVSLAEWARQSSRHGKFDQIVDPTLKGQIATACLNKFGEVAVSCLHDSGVERPSMNDVVWGLEFALQLQESIEKVGKHDDHVVELEMNGAEKALLPQSKSDDSNNMFSSSGGQVSSIYSSSEVTMTSSADQSFSSTNKGSDRLVSTGAVFSEIMNPQGR</sequence>
<keyword evidence="8 12" id="KW-0067">ATP-binding</keyword>
<feature type="chain" id="PRO_5036835382" description="Protein kinase domain-containing protein" evidence="15">
    <location>
        <begin position="22"/>
        <end position="897"/>
    </location>
</feature>
<feature type="binding site" evidence="12">
    <location>
        <position position="557"/>
    </location>
    <ligand>
        <name>ATP</name>
        <dbReference type="ChEBI" id="CHEBI:30616"/>
    </ligand>
</feature>
<feature type="region of interest" description="Disordered" evidence="13">
    <location>
        <begin position="866"/>
        <end position="897"/>
    </location>
</feature>
<dbReference type="Pfam" id="PF12819">
    <property type="entry name" value="Malectin_like"/>
    <property type="match status" value="1"/>
</dbReference>
<organism evidence="17 18">
    <name type="scientific">Carya illinoinensis</name>
    <name type="common">Pecan</name>
    <dbReference type="NCBI Taxonomy" id="32201"/>
    <lineage>
        <taxon>Eukaryota</taxon>
        <taxon>Viridiplantae</taxon>
        <taxon>Streptophyta</taxon>
        <taxon>Embryophyta</taxon>
        <taxon>Tracheophyta</taxon>
        <taxon>Spermatophyta</taxon>
        <taxon>Magnoliopsida</taxon>
        <taxon>eudicotyledons</taxon>
        <taxon>Gunneridae</taxon>
        <taxon>Pentapetalae</taxon>
        <taxon>rosids</taxon>
        <taxon>fabids</taxon>
        <taxon>Fagales</taxon>
        <taxon>Juglandaceae</taxon>
        <taxon>Carya</taxon>
    </lineage>
</organism>
<dbReference type="FunFam" id="3.30.200.20:FF:000645">
    <property type="entry name" value="Receptor-like protein kinase FERONIA"/>
    <property type="match status" value="1"/>
</dbReference>
<name>A0A922F8M1_CARIL</name>
<dbReference type="InterPro" id="IPR017441">
    <property type="entry name" value="Protein_kinase_ATP_BS"/>
</dbReference>
<keyword evidence="4 14" id="KW-0812">Transmembrane</keyword>
<comment type="subcellular location">
    <subcellularLocation>
        <location evidence="1">Membrane</location>
        <topology evidence="1">Single-pass type I membrane protein</topology>
    </subcellularLocation>
</comment>
<evidence type="ECO:0000256" key="10">
    <source>
        <dbReference type="ARBA" id="ARBA00023136"/>
    </source>
</evidence>
<dbReference type="InterPro" id="IPR000719">
    <property type="entry name" value="Prot_kinase_dom"/>
</dbReference>
<dbReference type="FunFam" id="1.10.510.10:FF:000252">
    <property type="entry name" value="Receptor-like protein kinase FERONIA"/>
    <property type="match status" value="1"/>
</dbReference>
<feature type="signal peptide" evidence="15">
    <location>
        <begin position="1"/>
        <end position="21"/>
    </location>
</feature>
<evidence type="ECO:0000313" key="18">
    <source>
        <dbReference type="Proteomes" id="UP000811246"/>
    </source>
</evidence>
<dbReference type="PANTHER" id="PTHR34590">
    <property type="entry name" value="OS03G0124300 PROTEIN-RELATED"/>
    <property type="match status" value="1"/>
</dbReference>
<dbReference type="FunFam" id="2.60.120.430:FF:000003">
    <property type="entry name" value="FERONIA receptor-like kinase"/>
    <property type="match status" value="1"/>
</dbReference>
<dbReference type="InterPro" id="IPR024788">
    <property type="entry name" value="Malectin-like_Carb-bd_dom"/>
</dbReference>
<dbReference type="AlphaFoldDB" id="A0A922F8M1"/>
<evidence type="ECO:0000256" key="12">
    <source>
        <dbReference type="PROSITE-ProRule" id="PRU10141"/>
    </source>
</evidence>
<evidence type="ECO:0000256" key="13">
    <source>
        <dbReference type="SAM" id="MobiDB-lite"/>
    </source>
</evidence>
<dbReference type="InterPro" id="IPR001245">
    <property type="entry name" value="Ser-Thr/Tyr_kinase_cat_dom"/>
</dbReference>
<evidence type="ECO:0000256" key="15">
    <source>
        <dbReference type="SAM" id="SignalP"/>
    </source>
</evidence>
<keyword evidence="5 15" id="KW-0732">Signal</keyword>
<comment type="caution">
    <text evidence="17">The sequence shown here is derived from an EMBL/GenBank/DDBJ whole genome shotgun (WGS) entry which is preliminary data.</text>
</comment>
<dbReference type="InterPro" id="IPR008271">
    <property type="entry name" value="Ser/Thr_kinase_AS"/>
</dbReference>
<dbReference type="GO" id="GO:0016020">
    <property type="term" value="C:membrane"/>
    <property type="evidence" value="ECO:0007669"/>
    <property type="project" value="UniProtKB-SubCell"/>
</dbReference>
<reference evidence="17" key="1">
    <citation type="submission" date="2021-01" db="EMBL/GenBank/DDBJ databases">
        <authorList>
            <person name="Lovell J.T."/>
            <person name="Bentley N."/>
            <person name="Bhattarai G."/>
            <person name="Jenkins J.W."/>
            <person name="Sreedasyam A."/>
            <person name="Alarcon Y."/>
            <person name="Bock C."/>
            <person name="Boston L."/>
            <person name="Carlson J."/>
            <person name="Cervantes K."/>
            <person name="Clermont K."/>
            <person name="Krom N."/>
            <person name="Kubenka K."/>
            <person name="Mamidi S."/>
            <person name="Mattison C."/>
            <person name="Monteros M."/>
            <person name="Pisani C."/>
            <person name="Plott C."/>
            <person name="Rajasekar S."/>
            <person name="Rhein H.S."/>
            <person name="Rohla C."/>
            <person name="Song M."/>
            <person name="Hilaire R.S."/>
            <person name="Shu S."/>
            <person name="Wells L."/>
            <person name="Wang X."/>
            <person name="Webber J."/>
            <person name="Heerema R.J."/>
            <person name="Klein P."/>
            <person name="Conner P."/>
            <person name="Grauke L."/>
            <person name="Grimwood J."/>
            <person name="Schmutz J."/>
            <person name="Randall J.J."/>
        </authorList>
    </citation>
    <scope>NUCLEOTIDE SEQUENCE</scope>
    <source>
        <tissue evidence="17">Leaf</tissue>
    </source>
</reference>
<feature type="domain" description="Protein kinase" evidence="16">
    <location>
        <begin position="528"/>
        <end position="803"/>
    </location>
</feature>
<gene>
    <name evidence="17" type="ORF">I3842_04G135800</name>
</gene>
<evidence type="ECO:0000256" key="2">
    <source>
        <dbReference type="ARBA" id="ARBA00022527"/>
    </source>
</evidence>
<evidence type="ECO:0000256" key="7">
    <source>
        <dbReference type="ARBA" id="ARBA00022777"/>
    </source>
</evidence>
<dbReference type="PROSITE" id="PS00107">
    <property type="entry name" value="PROTEIN_KINASE_ATP"/>
    <property type="match status" value="1"/>
</dbReference>
<dbReference type="InterPro" id="IPR045272">
    <property type="entry name" value="ANXUR1/2-like"/>
</dbReference>
<proteinExistence type="predicted"/>
<keyword evidence="3" id="KW-0808">Transferase</keyword>
<keyword evidence="10 14" id="KW-0472">Membrane</keyword>
<evidence type="ECO:0000256" key="4">
    <source>
        <dbReference type="ARBA" id="ARBA00022692"/>
    </source>
</evidence>
<evidence type="ECO:0000256" key="6">
    <source>
        <dbReference type="ARBA" id="ARBA00022741"/>
    </source>
</evidence>
<keyword evidence="11" id="KW-0325">Glycoprotein</keyword>
<dbReference type="CDD" id="cd14066">
    <property type="entry name" value="STKc_IRAK"/>
    <property type="match status" value="1"/>
</dbReference>
<dbReference type="GO" id="GO:0005524">
    <property type="term" value="F:ATP binding"/>
    <property type="evidence" value="ECO:0007669"/>
    <property type="project" value="UniProtKB-UniRule"/>
</dbReference>
<feature type="compositionally biased region" description="Polar residues" evidence="13">
    <location>
        <begin position="867"/>
        <end position="876"/>
    </location>
</feature>
<dbReference type="PANTHER" id="PTHR34590:SF15">
    <property type="entry name" value="PROTEIN KINASE DOMAIN-CONTAINING PROTEIN"/>
    <property type="match status" value="1"/>
</dbReference>
<dbReference type="PROSITE" id="PS00108">
    <property type="entry name" value="PROTEIN_KINASE_ST"/>
    <property type="match status" value="1"/>
</dbReference>
<evidence type="ECO:0000256" key="11">
    <source>
        <dbReference type="ARBA" id="ARBA00023180"/>
    </source>
</evidence>
<accession>A0A922F8M1</accession>
<dbReference type="PROSITE" id="PS50011">
    <property type="entry name" value="PROTEIN_KINASE_DOM"/>
    <property type="match status" value="1"/>
</dbReference>
<keyword evidence="6 12" id="KW-0547">Nucleotide-binding</keyword>
<evidence type="ECO:0000256" key="14">
    <source>
        <dbReference type="SAM" id="Phobius"/>
    </source>
</evidence>
<dbReference type="SMART" id="SM00220">
    <property type="entry name" value="S_TKc"/>
    <property type="match status" value="1"/>
</dbReference>
<dbReference type="GO" id="GO:0004674">
    <property type="term" value="F:protein serine/threonine kinase activity"/>
    <property type="evidence" value="ECO:0007669"/>
    <property type="project" value="UniProtKB-KW"/>
</dbReference>
<dbReference type="EMBL" id="CM031828">
    <property type="protein sequence ID" value="KAG6718144.1"/>
    <property type="molecule type" value="Genomic_DNA"/>
</dbReference>
<dbReference type="GO" id="GO:0004714">
    <property type="term" value="F:transmembrane receptor protein tyrosine kinase activity"/>
    <property type="evidence" value="ECO:0007669"/>
    <property type="project" value="InterPro"/>
</dbReference>
<evidence type="ECO:0000259" key="16">
    <source>
        <dbReference type="PROSITE" id="PS50011"/>
    </source>
</evidence>
<keyword evidence="7" id="KW-0418">Kinase</keyword>
<dbReference type="Proteomes" id="UP000811246">
    <property type="component" value="Chromosome 4"/>
</dbReference>